<dbReference type="PANTHER" id="PTHR16134:SF119">
    <property type="entry name" value="AT02038P-RELATED"/>
    <property type="match status" value="1"/>
</dbReference>
<proteinExistence type="predicted"/>
<evidence type="ECO:0000313" key="3">
    <source>
        <dbReference type="Proteomes" id="UP000515152"/>
    </source>
</evidence>
<dbReference type="InterPro" id="IPR032675">
    <property type="entry name" value="LRR_dom_sf"/>
</dbReference>
<dbReference type="GeneID" id="105908757"/>
<feature type="region of interest" description="Disordered" evidence="1">
    <location>
        <begin position="149"/>
        <end position="182"/>
    </location>
</feature>
<protein>
    <submittedName>
        <fullName evidence="4">Uncharacterized protein LOC105908757</fullName>
    </submittedName>
</protein>
<dbReference type="KEGG" id="char:105908757"/>
<name>A0A6P3W960_CLUHA</name>
<dbReference type="CDD" id="cd22123">
    <property type="entry name" value="F-box_FBXL12"/>
    <property type="match status" value="1"/>
</dbReference>
<feature type="compositionally biased region" description="Basic and acidic residues" evidence="1">
    <location>
        <begin position="363"/>
        <end position="372"/>
    </location>
</feature>
<evidence type="ECO:0000256" key="1">
    <source>
        <dbReference type="SAM" id="MobiDB-lite"/>
    </source>
</evidence>
<feature type="compositionally biased region" description="Low complexity" evidence="1">
    <location>
        <begin position="392"/>
        <end position="401"/>
    </location>
</feature>
<dbReference type="OrthoDB" id="3219396at2759"/>
<dbReference type="Proteomes" id="UP000515152">
    <property type="component" value="Chromosome 6"/>
</dbReference>
<dbReference type="SMART" id="SM00256">
    <property type="entry name" value="FBOX"/>
    <property type="match status" value="1"/>
</dbReference>
<feature type="domain" description="F-box" evidence="2">
    <location>
        <begin position="6"/>
        <end position="52"/>
    </location>
</feature>
<keyword evidence="3" id="KW-1185">Reference proteome</keyword>
<evidence type="ECO:0000259" key="2">
    <source>
        <dbReference type="PROSITE" id="PS50181"/>
    </source>
</evidence>
<dbReference type="InterPro" id="IPR001810">
    <property type="entry name" value="F-box_dom"/>
</dbReference>
<dbReference type="SUPFAM" id="SSF52047">
    <property type="entry name" value="RNI-like"/>
    <property type="match status" value="1"/>
</dbReference>
<dbReference type="SUPFAM" id="SSF81383">
    <property type="entry name" value="F-box domain"/>
    <property type="match status" value="1"/>
</dbReference>
<dbReference type="Pfam" id="PF12937">
    <property type="entry name" value="F-box-like"/>
    <property type="match status" value="1"/>
</dbReference>
<gene>
    <name evidence="4" type="primary">LOC105908757</name>
</gene>
<dbReference type="AlphaFoldDB" id="A0A6P3W960"/>
<sequence>MADIKTCTLDYFPENILIDILSYLNIKELVRAGRVCKRWRRLVKDQRLWRAVDLTTWKGITLHFLWILLRQYLGCGLRCLRLRGLLLSARAGKLLSESWLQALASKCPRLRRLSLSNADLRGLRSCSLLPRTLQVLKLHACELPPGFFSQSPPDSGEEGETAASASLNSAEGGKSKPSKGQASAASGITIDTLVLDNVPSFTDQHLQSLSSWEKLTILELRDVIRITAAGVRNCAPKEFVVKSPVGGLSRLRHLEMGNFGRPGSQMQMASLGLGVGWPGLEEVSLGGREVGPGLLCLRRLRDLHRLRLRNCPLSEMQVLRGCRILRGLRQLEFDEVDFQVHRRQPDREAGELVGVEVEEEERGPEREADVEGRGGAGAGGGGVEGGEEGEGQEPVAEPGAPFDETDPVPSIRRALAKLLPQCTLVFTGCKVTMRDD</sequence>
<accession>A0A6P3W960</accession>
<organism evidence="3 4">
    <name type="scientific">Clupea harengus</name>
    <name type="common">Atlantic herring</name>
    <dbReference type="NCBI Taxonomy" id="7950"/>
    <lineage>
        <taxon>Eukaryota</taxon>
        <taxon>Metazoa</taxon>
        <taxon>Chordata</taxon>
        <taxon>Craniata</taxon>
        <taxon>Vertebrata</taxon>
        <taxon>Euteleostomi</taxon>
        <taxon>Actinopterygii</taxon>
        <taxon>Neopterygii</taxon>
        <taxon>Teleostei</taxon>
        <taxon>Clupei</taxon>
        <taxon>Clupeiformes</taxon>
        <taxon>Clupeoidei</taxon>
        <taxon>Clupeidae</taxon>
        <taxon>Clupea</taxon>
    </lineage>
</organism>
<feature type="region of interest" description="Disordered" evidence="1">
    <location>
        <begin position="345"/>
        <end position="408"/>
    </location>
</feature>
<reference evidence="4" key="1">
    <citation type="submission" date="2025-08" db="UniProtKB">
        <authorList>
            <consortium name="RefSeq"/>
        </authorList>
    </citation>
    <scope>IDENTIFICATION</scope>
</reference>
<dbReference type="Gene3D" id="3.80.10.10">
    <property type="entry name" value="Ribonuclease Inhibitor"/>
    <property type="match status" value="2"/>
</dbReference>
<dbReference type="PROSITE" id="PS50181">
    <property type="entry name" value="FBOX"/>
    <property type="match status" value="1"/>
</dbReference>
<dbReference type="RefSeq" id="XP_012692773.2">
    <property type="nucleotide sequence ID" value="XM_012837319.3"/>
</dbReference>
<feature type="compositionally biased region" description="Gly residues" evidence="1">
    <location>
        <begin position="373"/>
        <end position="384"/>
    </location>
</feature>
<evidence type="ECO:0000313" key="4">
    <source>
        <dbReference type="RefSeq" id="XP_012692773.2"/>
    </source>
</evidence>
<dbReference type="PANTHER" id="PTHR16134">
    <property type="entry name" value="F-BOX/TPR REPEAT PROTEIN POF3"/>
    <property type="match status" value="1"/>
</dbReference>
<dbReference type="InterPro" id="IPR036047">
    <property type="entry name" value="F-box-like_dom_sf"/>
</dbReference>